<accession>A0A1R2ALA8</accession>
<dbReference type="Proteomes" id="UP000187209">
    <property type="component" value="Unassembled WGS sequence"/>
</dbReference>
<gene>
    <name evidence="1" type="ORF">SteCoe_38520</name>
</gene>
<organism evidence="1 2">
    <name type="scientific">Stentor coeruleus</name>
    <dbReference type="NCBI Taxonomy" id="5963"/>
    <lineage>
        <taxon>Eukaryota</taxon>
        <taxon>Sar</taxon>
        <taxon>Alveolata</taxon>
        <taxon>Ciliophora</taxon>
        <taxon>Postciliodesmatophora</taxon>
        <taxon>Heterotrichea</taxon>
        <taxon>Heterotrichida</taxon>
        <taxon>Stentoridae</taxon>
        <taxon>Stentor</taxon>
    </lineage>
</organism>
<sequence length="384" mass="45180">MGSSFQCIKAIKRETTEDLARKFDRFDFRINENDEFTLVQRAKRELAGNGAPDEFIAMIYEGFRVFMIKTACTILANKTEGETDFIGPYTAAPLIDEMWCLAILYSEKYMELCQILVGGYIHRKPPDSLKGIKMVRLIWEDYTSKFWRLDSKYTVWIYNRDLKEMLESTYYKLMGYNTQGKIIISSSNLEDEVKYLRIILEIKVLNINLTRPNMIIPNSHIYFNSNTNDSVENIFNKIKSQLPLNLPKIVKRKYCTNKMISNYINEYVRFMTMLYFTNDPLTPSEEVDQVWHTHQCMTIEYKNFCSTIFNKFIYHTPTVGGESESTKHVNLYDITIEFYCFLFKESPPIGLWPTTADRFNPDNFLGSWFSLARIYQSKCKKQVN</sequence>
<keyword evidence="2" id="KW-1185">Reference proteome</keyword>
<reference evidence="1 2" key="1">
    <citation type="submission" date="2016-11" db="EMBL/GenBank/DDBJ databases">
        <title>The macronuclear genome of Stentor coeruleus: a giant cell with tiny introns.</title>
        <authorList>
            <person name="Slabodnick M."/>
            <person name="Ruby J.G."/>
            <person name="Reiff S.B."/>
            <person name="Swart E.C."/>
            <person name="Gosai S."/>
            <person name="Prabakaran S."/>
            <person name="Witkowska E."/>
            <person name="Larue G.E."/>
            <person name="Fisher S."/>
            <person name="Freeman R.M."/>
            <person name="Gunawardena J."/>
            <person name="Chu W."/>
            <person name="Stover N.A."/>
            <person name="Gregory B.D."/>
            <person name="Nowacki M."/>
            <person name="Derisi J."/>
            <person name="Roy S.W."/>
            <person name="Marshall W.F."/>
            <person name="Sood P."/>
        </authorList>
    </citation>
    <scope>NUCLEOTIDE SEQUENCE [LARGE SCALE GENOMIC DNA]</scope>
    <source>
        <strain evidence="1">WM001</strain>
    </source>
</reference>
<dbReference type="AlphaFoldDB" id="A0A1R2ALA8"/>
<name>A0A1R2ALA8_9CILI</name>
<dbReference type="EMBL" id="MPUH01002235">
    <property type="protein sequence ID" value="OMJ65307.1"/>
    <property type="molecule type" value="Genomic_DNA"/>
</dbReference>
<dbReference type="OrthoDB" id="2684236at2759"/>
<evidence type="ECO:0000313" key="1">
    <source>
        <dbReference type="EMBL" id="OMJ65307.1"/>
    </source>
</evidence>
<protein>
    <submittedName>
        <fullName evidence="1">Uncharacterized protein</fullName>
    </submittedName>
</protein>
<proteinExistence type="predicted"/>
<comment type="caution">
    <text evidence="1">The sequence shown here is derived from an EMBL/GenBank/DDBJ whole genome shotgun (WGS) entry which is preliminary data.</text>
</comment>
<evidence type="ECO:0000313" key="2">
    <source>
        <dbReference type="Proteomes" id="UP000187209"/>
    </source>
</evidence>